<name>A0A098Q2E3_9XANT</name>
<protein>
    <submittedName>
        <fullName evidence="1">Uncharacterized protein</fullName>
    </submittedName>
</protein>
<dbReference type="STRING" id="325777.GW15_0204935"/>
<proteinExistence type="predicted"/>
<accession>A0A098Q2E3</accession>
<dbReference type="AlphaFoldDB" id="A0A098Q2E3"/>
<sequence length="211" mass="22701">MKSQDILLLLKLVSLERQQSVPVGGEKAALGIPDDWRGWAMSAAQEDGGAAGLAEDAFSVRGLEESTGISKSEVSQALRRCADVGLVLAERGSGIPRANTRALLGFVLNGLKYVFPARPGPIVRGIPTAHAAPVLVDRLLSAGEHIYVWEDGYGSEQGQRVEPLYKSVPRAVRRDAELYAMLALVDAIRLGRERESALAGSVLTQYLREVP</sequence>
<organism evidence="1 2">
    <name type="scientific">Xanthomonas axonopodis pv. vasculorum</name>
    <dbReference type="NCBI Taxonomy" id="325777"/>
    <lineage>
        <taxon>Bacteria</taxon>
        <taxon>Pseudomonadati</taxon>
        <taxon>Pseudomonadota</taxon>
        <taxon>Gammaproteobacteria</taxon>
        <taxon>Lysobacterales</taxon>
        <taxon>Lysobacteraceae</taxon>
        <taxon>Xanthomonas</taxon>
    </lineage>
</organism>
<dbReference type="EMBL" id="JPHD02000044">
    <property type="protein sequence ID" value="KGE53023.1"/>
    <property type="molecule type" value="Genomic_DNA"/>
</dbReference>
<dbReference type="RefSeq" id="WP_042821491.1">
    <property type="nucleotide sequence ID" value="NZ_KN173625.1"/>
</dbReference>
<gene>
    <name evidence="1" type="ORF">GW15_0204935</name>
</gene>
<dbReference type="Proteomes" id="UP000028012">
    <property type="component" value="Unassembled WGS sequence"/>
</dbReference>
<comment type="caution">
    <text evidence="1">The sequence shown here is derived from an EMBL/GenBank/DDBJ whole genome shotgun (WGS) entry which is preliminary data.</text>
</comment>
<evidence type="ECO:0000313" key="2">
    <source>
        <dbReference type="Proteomes" id="UP000028012"/>
    </source>
</evidence>
<dbReference type="HOGENOM" id="CLU_099442_0_0_6"/>
<dbReference type="eggNOG" id="ENOG502ZI89">
    <property type="taxonomic scope" value="Bacteria"/>
</dbReference>
<evidence type="ECO:0000313" key="1">
    <source>
        <dbReference type="EMBL" id="KGE53023.1"/>
    </source>
</evidence>
<reference evidence="1 2" key="1">
    <citation type="submission" date="2014-09" db="EMBL/GenBank/DDBJ databases">
        <title>A draft genome sequence for Xanthomonas axonopodis pv. vasculorum NCPPB 900.</title>
        <authorList>
            <person name="Harrison J."/>
            <person name="Studholme D.J."/>
        </authorList>
    </citation>
    <scope>NUCLEOTIDE SEQUENCE [LARGE SCALE GENOMIC DNA]</scope>
    <source>
        <strain evidence="1 2">NCPPB 900</strain>
    </source>
</reference>